<feature type="DNA-binding region" description="H-T-H motif" evidence="4">
    <location>
        <begin position="34"/>
        <end position="53"/>
    </location>
</feature>
<protein>
    <submittedName>
        <fullName evidence="6">AcrR family transcriptional regulator</fullName>
    </submittedName>
</protein>
<dbReference type="InterPro" id="IPR009057">
    <property type="entry name" value="Homeodomain-like_sf"/>
</dbReference>
<accession>A0ABS4QP61</accession>
<sequence>MSSTRTRMTATDRRAEVLAAAVSAFAESGYAATKTDEIARRAGVSQPYVIRLFGTKQQLFIAVIQQVCGRIEEIFRAAVVDLDPGATPAEAIQALGKAYDTFLEERDPPLGMLHGFTASGDPVIGDAVRAGFGDIYDLVRELTGASVSEARRFIATGMLLTVMSAMRVVGHDAIPATWATEIFDDIQESPDPC</sequence>
<evidence type="ECO:0000259" key="5">
    <source>
        <dbReference type="PROSITE" id="PS50977"/>
    </source>
</evidence>
<evidence type="ECO:0000256" key="2">
    <source>
        <dbReference type="ARBA" id="ARBA00023125"/>
    </source>
</evidence>
<comment type="caution">
    <text evidence="6">The sequence shown here is derived from an EMBL/GenBank/DDBJ whole genome shotgun (WGS) entry which is preliminary data.</text>
</comment>
<evidence type="ECO:0000313" key="7">
    <source>
        <dbReference type="Proteomes" id="UP001519325"/>
    </source>
</evidence>
<evidence type="ECO:0000256" key="3">
    <source>
        <dbReference type="ARBA" id="ARBA00023163"/>
    </source>
</evidence>
<dbReference type="PRINTS" id="PR00455">
    <property type="entry name" value="HTHTETR"/>
</dbReference>
<dbReference type="Proteomes" id="UP001519325">
    <property type="component" value="Unassembled WGS sequence"/>
</dbReference>
<feature type="domain" description="HTH tetR-type" evidence="5">
    <location>
        <begin position="11"/>
        <end position="71"/>
    </location>
</feature>
<keyword evidence="7" id="KW-1185">Reference proteome</keyword>
<dbReference type="SUPFAM" id="SSF46689">
    <property type="entry name" value="Homeodomain-like"/>
    <property type="match status" value="1"/>
</dbReference>
<dbReference type="EMBL" id="JAGGMR010000001">
    <property type="protein sequence ID" value="MBP2193507.1"/>
    <property type="molecule type" value="Genomic_DNA"/>
</dbReference>
<dbReference type="InterPro" id="IPR050109">
    <property type="entry name" value="HTH-type_TetR-like_transc_reg"/>
</dbReference>
<dbReference type="PANTHER" id="PTHR30055:SF234">
    <property type="entry name" value="HTH-TYPE TRANSCRIPTIONAL REGULATOR BETI"/>
    <property type="match status" value="1"/>
</dbReference>
<keyword evidence="1" id="KW-0805">Transcription regulation</keyword>
<dbReference type="Gene3D" id="1.10.357.10">
    <property type="entry name" value="Tetracycline Repressor, domain 2"/>
    <property type="match status" value="1"/>
</dbReference>
<dbReference type="Pfam" id="PF00440">
    <property type="entry name" value="TetR_N"/>
    <property type="match status" value="1"/>
</dbReference>
<gene>
    <name evidence="6" type="ORF">BJ987_006408</name>
</gene>
<dbReference type="InterPro" id="IPR001647">
    <property type="entry name" value="HTH_TetR"/>
</dbReference>
<reference evidence="6 7" key="1">
    <citation type="submission" date="2021-03" db="EMBL/GenBank/DDBJ databases">
        <title>Sequencing the genomes of 1000 actinobacteria strains.</title>
        <authorList>
            <person name="Klenk H.-P."/>
        </authorList>
    </citation>
    <scope>NUCLEOTIDE SEQUENCE [LARGE SCALE GENOMIC DNA]</scope>
    <source>
        <strain evidence="6 7">DSM 45516</strain>
    </source>
</reference>
<proteinExistence type="predicted"/>
<dbReference type="PROSITE" id="PS50977">
    <property type="entry name" value="HTH_TETR_2"/>
    <property type="match status" value="1"/>
</dbReference>
<evidence type="ECO:0000256" key="1">
    <source>
        <dbReference type="ARBA" id="ARBA00023015"/>
    </source>
</evidence>
<dbReference type="PANTHER" id="PTHR30055">
    <property type="entry name" value="HTH-TYPE TRANSCRIPTIONAL REGULATOR RUTR"/>
    <property type="match status" value="1"/>
</dbReference>
<keyword evidence="2 4" id="KW-0238">DNA-binding</keyword>
<dbReference type="RefSeq" id="WP_307869820.1">
    <property type="nucleotide sequence ID" value="NZ_JAGGMR010000001.1"/>
</dbReference>
<evidence type="ECO:0000313" key="6">
    <source>
        <dbReference type="EMBL" id="MBP2193507.1"/>
    </source>
</evidence>
<evidence type="ECO:0000256" key="4">
    <source>
        <dbReference type="PROSITE-ProRule" id="PRU00335"/>
    </source>
</evidence>
<name>A0ABS4QP61_9NOCA</name>
<organism evidence="6 7">
    <name type="scientific">Nocardia goodfellowii</name>
    <dbReference type="NCBI Taxonomy" id="882446"/>
    <lineage>
        <taxon>Bacteria</taxon>
        <taxon>Bacillati</taxon>
        <taxon>Actinomycetota</taxon>
        <taxon>Actinomycetes</taxon>
        <taxon>Mycobacteriales</taxon>
        <taxon>Nocardiaceae</taxon>
        <taxon>Nocardia</taxon>
    </lineage>
</organism>
<keyword evidence="3" id="KW-0804">Transcription</keyword>